<proteinExistence type="predicted"/>
<evidence type="ECO:0000313" key="1">
    <source>
        <dbReference type="EMBL" id="CAD9354876.1"/>
    </source>
</evidence>
<protein>
    <submittedName>
        <fullName evidence="1">Uncharacterized protein</fullName>
    </submittedName>
</protein>
<reference evidence="1" key="1">
    <citation type="submission" date="2021-01" db="EMBL/GenBank/DDBJ databases">
        <authorList>
            <person name="Corre E."/>
            <person name="Pelletier E."/>
            <person name="Niang G."/>
            <person name="Scheremetjew M."/>
            <person name="Finn R."/>
            <person name="Kale V."/>
            <person name="Holt S."/>
            <person name="Cochrane G."/>
            <person name="Meng A."/>
            <person name="Brown T."/>
            <person name="Cohen L."/>
        </authorList>
    </citation>
    <scope>NUCLEOTIDE SEQUENCE</scope>
    <source>
        <strain evidence="1">Pop2</strain>
    </source>
</reference>
<sequence>MKLLLETKRKMGYENKSVSDFTPIRRGMIKVIYALLKKKAGSYDSGRVLNEDLLHMAKGLEASLFQISPSLRAYDDKSTLECRLHLLAVYVATKRRECETSRKHENDQRVDDIMNIEKLQLR</sequence>
<dbReference type="AlphaFoldDB" id="A0A6S9B926"/>
<dbReference type="EMBL" id="HBGN01036947">
    <property type="protein sequence ID" value="CAD9354876.1"/>
    <property type="molecule type" value="Transcribed_RNA"/>
</dbReference>
<name>A0A6S9B926_9STRA</name>
<organism evidence="1">
    <name type="scientific">Ditylum brightwellii</name>
    <dbReference type="NCBI Taxonomy" id="49249"/>
    <lineage>
        <taxon>Eukaryota</taxon>
        <taxon>Sar</taxon>
        <taxon>Stramenopiles</taxon>
        <taxon>Ochrophyta</taxon>
        <taxon>Bacillariophyta</taxon>
        <taxon>Mediophyceae</taxon>
        <taxon>Lithodesmiophycidae</taxon>
        <taxon>Lithodesmiales</taxon>
        <taxon>Lithodesmiaceae</taxon>
        <taxon>Ditylum</taxon>
    </lineage>
</organism>
<gene>
    <name evidence="1" type="ORF">DBRI1063_LOCUS23708</name>
</gene>
<accession>A0A6S9B926</accession>